<dbReference type="SUPFAM" id="SSF46689">
    <property type="entry name" value="Homeodomain-like"/>
    <property type="match status" value="1"/>
</dbReference>
<dbReference type="InterPro" id="IPR017970">
    <property type="entry name" value="Homeobox_CS"/>
</dbReference>
<evidence type="ECO:0000259" key="7">
    <source>
        <dbReference type="PROSITE" id="PS50071"/>
    </source>
</evidence>
<comment type="subcellular location">
    <subcellularLocation>
        <location evidence="1 5 6">Nucleus</location>
    </subcellularLocation>
</comment>
<dbReference type="RefSeq" id="XP_028968435.1">
    <property type="nucleotide sequence ID" value="XM_029112602.1"/>
</dbReference>
<evidence type="ECO:0000256" key="5">
    <source>
        <dbReference type="PROSITE-ProRule" id="PRU00108"/>
    </source>
</evidence>
<dbReference type="PROSITE" id="PS00027">
    <property type="entry name" value="HOMEOBOX_1"/>
    <property type="match status" value="1"/>
</dbReference>
<dbReference type="InterPro" id="IPR001356">
    <property type="entry name" value="HD"/>
</dbReference>
<evidence type="ECO:0000313" key="9">
    <source>
        <dbReference type="RefSeq" id="XP_028968435.1"/>
    </source>
</evidence>
<feature type="domain" description="Homeobox" evidence="7">
    <location>
        <begin position="112"/>
        <end position="172"/>
    </location>
</feature>
<dbReference type="InterPro" id="IPR020479">
    <property type="entry name" value="HD_metazoa"/>
</dbReference>
<dbReference type="GO" id="GO:0000981">
    <property type="term" value="F:DNA-binding transcription factor activity, RNA polymerase II-specific"/>
    <property type="evidence" value="ECO:0007669"/>
    <property type="project" value="InterPro"/>
</dbReference>
<dbReference type="PANTHER" id="PTHR24340">
    <property type="entry name" value="HOMEOBOX PROTEIN NKX"/>
    <property type="match status" value="1"/>
</dbReference>
<dbReference type="GO" id="GO:0000978">
    <property type="term" value="F:RNA polymerase II cis-regulatory region sequence-specific DNA binding"/>
    <property type="evidence" value="ECO:0007669"/>
    <property type="project" value="TreeGrafter"/>
</dbReference>
<dbReference type="PROSITE" id="PS50071">
    <property type="entry name" value="HOMEOBOX_2"/>
    <property type="match status" value="1"/>
</dbReference>
<reference evidence="9" key="1">
    <citation type="submission" date="2025-08" db="UniProtKB">
        <authorList>
            <consortium name="RefSeq"/>
        </authorList>
    </citation>
    <scope>IDENTIFICATION</scope>
</reference>
<dbReference type="KEGG" id="goe:100901936"/>
<protein>
    <submittedName>
        <fullName evidence="9">Homeobox protein XENK-2</fullName>
    </submittedName>
</protein>
<dbReference type="Pfam" id="PF00046">
    <property type="entry name" value="Homeodomain"/>
    <property type="match status" value="1"/>
</dbReference>
<organism evidence="8 9">
    <name type="scientific">Galendromus occidentalis</name>
    <name type="common">western predatory mite</name>
    <dbReference type="NCBI Taxonomy" id="34638"/>
    <lineage>
        <taxon>Eukaryota</taxon>
        <taxon>Metazoa</taxon>
        <taxon>Ecdysozoa</taxon>
        <taxon>Arthropoda</taxon>
        <taxon>Chelicerata</taxon>
        <taxon>Arachnida</taxon>
        <taxon>Acari</taxon>
        <taxon>Parasitiformes</taxon>
        <taxon>Mesostigmata</taxon>
        <taxon>Gamasina</taxon>
        <taxon>Phytoseioidea</taxon>
        <taxon>Phytoseiidae</taxon>
        <taxon>Typhlodrominae</taxon>
        <taxon>Galendromus</taxon>
    </lineage>
</organism>
<dbReference type="Proteomes" id="UP000694867">
    <property type="component" value="Unplaced"/>
</dbReference>
<proteinExistence type="predicted"/>
<evidence type="ECO:0000256" key="4">
    <source>
        <dbReference type="ARBA" id="ARBA00023242"/>
    </source>
</evidence>
<accession>A0AAJ7SGY3</accession>
<keyword evidence="8" id="KW-1185">Reference proteome</keyword>
<dbReference type="PRINTS" id="PR00024">
    <property type="entry name" value="HOMEOBOX"/>
</dbReference>
<keyword evidence="4 5" id="KW-0539">Nucleus</keyword>
<keyword evidence="3 5" id="KW-0371">Homeobox</keyword>
<evidence type="ECO:0000256" key="2">
    <source>
        <dbReference type="ARBA" id="ARBA00023125"/>
    </source>
</evidence>
<keyword evidence="2 5" id="KW-0238">DNA-binding</keyword>
<dbReference type="Gene3D" id="1.10.10.60">
    <property type="entry name" value="Homeodomain-like"/>
    <property type="match status" value="1"/>
</dbReference>
<dbReference type="GeneID" id="100901936"/>
<dbReference type="SMART" id="SM00389">
    <property type="entry name" value="HOX"/>
    <property type="match status" value="1"/>
</dbReference>
<evidence type="ECO:0000256" key="6">
    <source>
        <dbReference type="RuleBase" id="RU000682"/>
    </source>
</evidence>
<evidence type="ECO:0000256" key="3">
    <source>
        <dbReference type="ARBA" id="ARBA00023155"/>
    </source>
</evidence>
<name>A0AAJ7SGY3_9ACAR</name>
<dbReference type="GO" id="GO:0005634">
    <property type="term" value="C:nucleus"/>
    <property type="evidence" value="ECO:0007669"/>
    <property type="project" value="UniProtKB-SubCell"/>
</dbReference>
<dbReference type="InterPro" id="IPR009057">
    <property type="entry name" value="Homeodomain-like_sf"/>
</dbReference>
<dbReference type="InterPro" id="IPR050394">
    <property type="entry name" value="Homeobox_NK-like"/>
</dbReference>
<feature type="DNA-binding region" description="Homeobox" evidence="5">
    <location>
        <begin position="114"/>
        <end position="173"/>
    </location>
</feature>
<dbReference type="CDD" id="cd00086">
    <property type="entry name" value="homeodomain"/>
    <property type="match status" value="1"/>
</dbReference>
<dbReference type="AlphaFoldDB" id="A0AAJ7SGY3"/>
<gene>
    <name evidence="9" type="primary">LOC100901936</name>
</gene>
<sequence length="266" mass="30579">MFTSPASSFNVKDLLYSMEPADSLMGTSHPLPSYQSCYLPPSYSPGQTAPQSWIQPQFGWPASEYKHTPPIPAEESLPQHDMPLERLEPPAHENIGQSIKEEVEDETQHHRKTKRKPRILFTQTQVYQLEQRFKDQKYLTAQERELLAQTLKLSSTQVKIWFQNRRYKSKKQRESQQVASGRQQFPRKVTTSIIVQDGRPASTGTARPEYGYSEFGHLPVPAFHLEAPFNDRWAPQPSTSQRPLFQQEYAPHFVAMESLPPQSADL</sequence>
<evidence type="ECO:0000256" key="1">
    <source>
        <dbReference type="ARBA" id="ARBA00004123"/>
    </source>
</evidence>
<dbReference type="GO" id="GO:0030154">
    <property type="term" value="P:cell differentiation"/>
    <property type="evidence" value="ECO:0007669"/>
    <property type="project" value="TreeGrafter"/>
</dbReference>
<evidence type="ECO:0000313" key="8">
    <source>
        <dbReference type="Proteomes" id="UP000694867"/>
    </source>
</evidence>